<dbReference type="Pfam" id="PF00112">
    <property type="entry name" value="Peptidase_C1"/>
    <property type="match status" value="1"/>
</dbReference>
<dbReference type="InterPro" id="IPR013128">
    <property type="entry name" value="Peptidase_C1A"/>
</dbReference>
<dbReference type="eggNOG" id="KOG1543">
    <property type="taxonomic scope" value="Eukaryota"/>
</dbReference>
<dbReference type="STRING" id="40149.A0A0E0E6T5"/>
<evidence type="ECO:0000256" key="3">
    <source>
        <dbReference type="SAM" id="MobiDB-lite"/>
    </source>
</evidence>
<keyword evidence="2" id="KW-1015">Disulfide bond</keyword>
<protein>
    <recommendedName>
        <fullName evidence="4">Peptidase C1A papain C-terminal domain-containing protein</fullName>
    </recommendedName>
</protein>
<dbReference type="InterPro" id="IPR000668">
    <property type="entry name" value="Peptidase_C1A_C"/>
</dbReference>
<dbReference type="HOGENOM" id="CLU_922507_0_0_1"/>
<dbReference type="InterPro" id="IPR038765">
    <property type="entry name" value="Papain-like_cys_pep_sf"/>
</dbReference>
<dbReference type="SUPFAM" id="SSF54001">
    <property type="entry name" value="Cysteine proteinases"/>
    <property type="match status" value="1"/>
</dbReference>
<dbReference type="InterPro" id="IPR039417">
    <property type="entry name" value="Peptidase_C1A_papain-like"/>
</dbReference>
<feature type="compositionally biased region" description="Basic and acidic residues" evidence="3">
    <location>
        <begin position="225"/>
        <end position="236"/>
    </location>
</feature>
<dbReference type="GO" id="GO:0006508">
    <property type="term" value="P:proteolysis"/>
    <property type="evidence" value="ECO:0007669"/>
    <property type="project" value="InterPro"/>
</dbReference>
<sequence length="302" mass="33400">MALRSFGSLLLSKFLPRRICNQAVGPALDVTSLECSSGKQYMLSNVLNGNQRKKTPGSFNRTFHSCPMIGSKDPLPDRVDWTESGGVTSVKNQGLCDTCWIFGPVASVEFLHYKKTGILESLSVQQIIDCNPYGRLCKGGGFVEETLTYIKDHGLTTWSNYPYVGLDGTCKYNIQQKVATISGYYYPECGEEGLQRAVALQPVPVSVFCKSEVFQARRRPLGEGSPREGRATERCGQRPPATSFLQSDLIELLVRSTHSNVLEGKEALKEGVPLNLAVEDISRKGVETSRRWPRGRLADERA</sequence>
<dbReference type="Gramene" id="OMERI07G00120.1">
    <property type="protein sequence ID" value="OMERI07G00120.1"/>
    <property type="gene ID" value="OMERI07G00120"/>
</dbReference>
<comment type="similarity">
    <text evidence="1">Belongs to the peptidase C1 family.</text>
</comment>
<evidence type="ECO:0000256" key="1">
    <source>
        <dbReference type="ARBA" id="ARBA00008455"/>
    </source>
</evidence>
<dbReference type="EnsemblPlants" id="OMERI07G00120.1">
    <property type="protein sequence ID" value="OMERI07G00120.1"/>
    <property type="gene ID" value="OMERI07G00120"/>
</dbReference>
<dbReference type="Gene3D" id="3.90.70.10">
    <property type="entry name" value="Cysteine proteinases"/>
    <property type="match status" value="1"/>
</dbReference>
<dbReference type="GO" id="GO:0008234">
    <property type="term" value="F:cysteine-type peptidase activity"/>
    <property type="evidence" value="ECO:0007669"/>
    <property type="project" value="InterPro"/>
</dbReference>
<dbReference type="SMART" id="SM00645">
    <property type="entry name" value="Pept_C1"/>
    <property type="match status" value="1"/>
</dbReference>
<proteinExistence type="inferred from homology"/>
<feature type="region of interest" description="Disordered" evidence="3">
    <location>
        <begin position="220"/>
        <end position="241"/>
    </location>
</feature>
<dbReference type="CDD" id="cd02248">
    <property type="entry name" value="Peptidase_C1A"/>
    <property type="match status" value="1"/>
</dbReference>
<dbReference type="AlphaFoldDB" id="A0A0E0E6T5"/>
<reference evidence="5" key="2">
    <citation type="submission" date="2018-05" db="EMBL/GenBank/DDBJ databases">
        <title>OmerRS3 (Oryza meridionalis Reference Sequence Version 3).</title>
        <authorList>
            <person name="Zhang J."/>
            <person name="Kudrna D."/>
            <person name="Lee S."/>
            <person name="Talag J."/>
            <person name="Welchert J."/>
            <person name="Wing R.A."/>
        </authorList>
    </citation>
    <scope>NUCLEOTIDE SEQUENCE [LARGE SCALE GENOMIC DNA]</scope>
    <source>
        <strain evidence="5">cv. OR44</strain>
    </source>
</reference>
<name>A0A0E0E6T5_9ORYZ</name>
<feature type="domain" description="Peptidase C1A papain C-terminal" evidence="4">
    <location>
        <begin position="75"/>
        <end position="245"/>
    </location>
</feature>
<evidence type="ECO:0000259" key="4">
    <source>
        <dbReference type="SMART" id="SM00645"/>
    </source>
</evidence>
<evidence type="ECO:0000313" key="5">
    <source>
        <dbReference type="EnsemblPlants" id="OMERI07G00120.1"/>
    </source>
</evidence>
<dbReference type="Proteomes" id="UP000008021">
    <property type="component" value="Chromosome 7"/>
</dbReference>
<reference evidence="5" key="1">
    <citation type="submission" date="2015-04" db="UniProtKB">
        <authorList>
            <consortium name="EnsemblPlants"/>
        </authorList>
    </citation>
    <scope>IDENTIFICATION</scope>
</reference>
<keyword evidence="6" id="KW-1185">Reference proteome</keyword>
<evidence type="ECO:0000256" key="2">
    <source>
        <dbReference type="ARBA" id="ARBA00023157"/>
    </source>
</evidence>
<accession>A0A0E0E6T5</accession>
<dbReference type="PANTHER" id="PTHR12411">
    <property type="entry name" value="CYSTEINE PROTEASE FAMILY C1-RELATED"/>
    <property type="match status" value="1"/>
</dbReference>
<evidence type="ECO:0000313" key="6">
    <source>
        <dbReference type="Proteomes" id="UP000008021"/>
    </source>
</evidence>
<organism evidence="5">
    <name type="scientific">Oryza meridionalis</name>
    <dbReference type="NCBI Taxonomy" id="40149"/>
    <lineage>
        <taxon>Eukaryota</taxon>
        <taxon>Viridiplantae</taxon>
        <taxon>Streptophyta</taxon>
        <taxon>Embryophyta</taxon>
        <taxon>Tracheophyta</taxon>
        <taxon>Spermatophyta</taxon>
        <taxon>Magnoliopsida</taxon>
        <taxon>Liliopsida</taxon>
        <taxon>Poales</taxon>
        <taxon>Poaceae</taxon>
        <taxon>BOP clade</taxon>
        <taxon>Oryzoideae</taxon>
        <taxon>Oryzeae</taxon>
        <taxon>Oryzinae</taxon>
        <taxon>Oryza</taxon>
    </lineage>
</organism>